<evidence type="ECO:0000313" key="2">
    <source>
        <dbReference type="Proteomes" id="UP000054485"/>
    </source>
</evidence>
<gene>
    <name evidence="1" type="ORF">CY34DRAFT_200128</name>
</gene>
<dbReference type="EMBL" id="KN835265">
    <property type="protein sequence ID" value="KIK41553.1"/>
    <property type="molecule type" value="Genomic_DNA"/>
</dbReference>
<organism evidence="1 2">
    <name type="scientific">Suillus luteus UH-Slu-Lm8-n1</name>
    <dbReference type="NCBI Taxonomy" id="930992"/>
    <lineage>
        <taxon>Eukaryota</taxon>
        <taxon>Fungi</taxon>
        <taxon>Dikarya</taxon>
        <taxon>Basidiomycota</taxon>
        <taxon>Agaricomycotina</taxon>
        <taxon>Agaricomycetes</taxon>
        <taxon>Agaricomycetidae</taxon>
        <taxon>Boletales</taxon>
        <taxon>Suillineae</taxon>
        <taxon>Suillaceae</taxon>
        <taxon>Suillus</taxon>
    </lineage>
</organism>
<proteinExistence type="predicted"/>
<reference evidence="2" key="2">
    <citation type="submission" date="2015-01" db="EMBL/GenBank/DDBJ databases">
        <title>Evolutionary Origins and Diversification of the Mycorrhizal Mutualists.</title>
        <authorList>
            <consortium name="DOE Joint Genome Institute"/>
            <consortium name="Mycorrhizal Genomics Consortium"/>
            <person name="Kohler A."/>
            <person name="Kuo A."/>
            <person name="Nagy L.G."/>
            <person name="Floudas D."/>
            <person name="Copeland A."/>
            <person name="Barry K.W."/>
            <person name="Cichocki N."/>
            <person name="Veneault-Fourrey C."/>
            <person name="LaButti K."/>
            <person name="Lindquist E.A."/>
            <person name="Lipzen A."/>
            <person name="Lundell T."/>
            <person name="Morin E."/>
            <person name="Murat C."/>
            <person name="Riley R."/>
            <person name="Ohm R."/>
            <person name="Sun H."/>
            <person name="Tunlid A."/>
            <person name="Henrissat B."/>
            <person name="Grigoriev I.V."/>
            <person name="Hibbett D.S."/>
            <person name="Martin F."/>
        </authorList>
    </citation>
    <scope>NUCLEOTIDE SEQUENCE [LARGE SCALE GENOMIC DNA]</scope>
    <source>
        <strain evidence="2">UH-Slu-Lm8-n1</strain>
    </source>
</reference>
<dbReference type="InParanoid" id="A0A0D0BE20"/>
<keyword evidence="2" id="KW-1185">Reference proteome</keyword>
<dbReference type="Proteomes" id="UP000054485">
    <property type="component" value="Unassembled WGS sequence"/>
</dbReference>
<dbReference type="HOGENOM" id="CLU_1316175_0_0_1"/>
<evidence type="ECO:0000313" key="1">
    <source>
        <dbReference type="EMBL" id="KIK41553.1"/>
    </source>
</evidence>
<dbReference type="AlphaFoldDB" id="A0A0D0BE20"/>
<reference evidence="1 2" key="1">
    <citation type="submission" date="2014-04" db="EMBL/GenBank/DDBJ databases">
        <authorList>
            <consortium name="DOE Joint Genome Institute"/>
            <person name="Kuo A."/>
            <person name="Ruytinx J."/>
            <person name="Rineau F."/>
            <person name="Colpaert J."/>
            <person name="Kohler A."/>
            <person name="Nagy L.G."/>
            <person name="Floudas D."/>
            <person name="Copeland A."/>
            <person name="Barry K.W."/>
            <person name="Cichocki N."/>
            <person name="Veneault-Fourrey C."/>
            <person name="LaButti K."/>
            <person name="Lindquist E.A."/>
            <person name="Lipzen A."/>
            <person name="Lundell T."/>
            <person name="Morin E."/>
            <person name="Murat C."/>
            <person name="Sun H."/>
            <person name="Tunlid A."/>
            <person name="Henrissat B."/>
            <person name="Grigoriev I.V."/>
            <person name="Hibbett D.S."/>
            <person name="Martin F."/>
            <person name="Nordberg H.P."/>
            <person name="Cantor M.N."/>
            <person name="Hua S.X."/>
        </authorList>
    </citation>
    <scope>NUCLEOTIDE SEQUENCE [LARGE SCALE GENOMIC DNA]</scope>
    <source>
        <strain evidence="1 2">UH-Slu-Lm8-n1</strain>
    </source>
</reference>
<name>A0A0D0BE20_9AGAM</name>
<accession>A0A0D0BE20</accession>
<protein>
    <submittedName>
        <fullName evidence="1">Unplaced genomic scaffold CY34scaffold_134, whole genome shotgun sequence</fullName>
    </submittedName>
</protein>
<dbReference type="OrthoDB" id="10365298at2759"/>
<sequence length="209" mass="23885">MILLSNVMPFTREDSDSTILCASFPENLANRRMYGIPQQYCQSAAERAKFDMLPPSCDVLPACCDWTSQVQSRRCRYPASPVIRAPSVRSHAFSPLCKSSLWGRSPTPHLELQTAKTPHRIQLYLNHISHWLHQTCQILMAKIPQHIRLIPCVIKLHQMAKIPPAVINRIRIVDLVWGQDRRIRSLWRATLLEGHSSGKNPSQCRDDSL</sequence>